<evidence type="ECO:0000256" key="1">
    <source>
        <dbReference type="SAM" id="MobiDB-lite"/>
    </source>
</evidence>
<reference evidence="4 5" key="1">
    <citation type="submission" date="2023-03" db="EMBL/GenBank/DDBJ databases">
        <authorList>
            <person name="Shen W."/>
            <person name="Cai J."/>
        </authorList>
    </citation>
    <scope>NUCLEOTIDE SEQUENCE [LARGE SCALE GENOMIC DNA]</scope>
    <source>
        <strain evidence="4 5">D6-4</strain>
    </source>
</reference>
<evidence type="ECO:0000259" key="3">
    <source>
        <dbReference type="PROSITE" id="PS50234"/>
    </source>
</evidence>
<keyword evidence="2" id="KW-1133">Transmembrane helix</keyword>
<sequence>MKNTVLWVCLFILFSIVAEMALTIVTVHADAGIQLIDERDLKLSYIYIEEKNQLVLDFQHKSEERQRLKIKITDAKDQVIDYSEAAHMVEENGWLLEENFSGEKAGKLTLDLASTAGKHQLYVQMDQQKVTDNDQVTIEENILERMAPYVLETATAEQGKTSTSEKASTKTSSATIEASSEKFIGPKQTKINQTGASASNKATNSMYSPIYTNKVPQYKTDKKGTYPEFAWQPEGQTNVLNHQGGIENQTGWDNVTNWDVAADNHDQSYIKYGEDVADPNIQLRKYAQQTDKEDEFKIKLNVRGNTTYKPGVDIVFLLDNTGSMTSGGSSNKDDSVKALGNILDEIEKVADPSTGGIRIGGHIFASYDKGIEGTWDWTREQTHHKLSSDPADWRKIESSYKSLHAVGSTFTQRGLQEARDIFNDPETSTGQERHKLLFILTDGAPTSSWMPVTAEKNDSLFFDPTLVTSFSSGTKPNYSPGLSLGAEGNKTMFTTPLTIDDQRISSHLTTTNSTAYQLKSEGIEIHSLALKITSDGKDHSVTDLLKGLYKMASRKANADEDSDQQSDYFFYHAKNFSDLTEYIKAWYQRIIRTVDKGEIADPLGDMVELVKEDGKTPKITQVDNGAPKIEAADMPSVSTSADQINVENLNLTANQEIELEYTVRLKTDEIVSNQWYQTNKTTTLKPTPERTTDLIEFGSPSVRLQKTDFVIPVKKIWSDTYQGKSDYWGLRPDKVTATLQKWDGNAWQDVESIALNPDNNWAANFSAVKGSDENTYRVVEDERINGYKAPTINQDSFNSETIAAEGIEITNELLRGSYSFSKYMEDGKTPFSDDLPKFQIKRSDGKVLAEDLTPNSAGEVSFGEVPIGVYTVEETYVPVGFQKMANFELKVTEADAATSLVFKVNDSTEPYNVVNKLNDFLLRVEKVDPQGNPLEGAIFKLTGPNYEETLSGGPEFTFTKLRPGSYSLKEIENPDGYQRIQEPIIFEIALDGKVTITPHEDAVGIGGVTEEENRIVLKVTNKKVRAGVLPSTGGIGIRSFYLAAGILVMGGILLTSFSLYLNRRKK</sequence>
<dbReference type="InterPro" id="IPR013783">
    <property type="entry name" value="Ig-like_fold"/>
</dbReference>
<comment type="caution">
    <text evidence="4">The sequence shown here is derived from an EMBL/GenBank/DDBJ whole genome shotgun (WGS) entry which is preliminary data.</text>
</comment>
<feature type="domain" description="VWFA" evidence="3">
    <location>
        <begin position="313"/>
        <end position="590"/>
    </location>
</feature>
<evidence type="ECO:0000256" key="2">
    <source>
        <dbReference type="SAM" id="Phobius"/>
    </source>
</evidence>
<dbReference type="InterPro" id="IPR036465">
    <property type="entry name" value="vWFA_dom_sf"/>
</dbReference>
<dbReference type="Gene3D" id="2.60.40.1140">
    <property type="entry name" value="Collagen-binding surface protein Cna, B-type domain"/>
    <property type="match status" value="1"/>
</dbReference>
<feature type="transmembrane region" description="Helical" evidence="2">
    <location>
        <begin position="1040"/>
        <end position="1061"/>
    </location>
</feature>
<protein>
    <submittedName>
        <fullName evidence="4">SpaA isopeptide-forming pilin-related protein</fullName>
    </submittedName>
</protein>
<organism evidence="4 5">
    <name type="scientific">Enterococcus hulanensis</name>
    <dbReference type="NCBI Taxonomy" id="2559929"/>
    <lineage>
        <taxon>Bacteria</taxon>
        <taxon>Bacillati</taxon>
        <taxon>Bacillota</taxon>
        <taxon>Bacilli</taxon>
        <taxon>Lactobacillales</taxon>
        <taxon>Enterococcaceae</taxon>
        <taxon>Enterococcus</taxon>
    </lineage>
</organism>
<feature type="region of interest" description="Disordered" evidence="1">
    <location>
        <begin position="154"/>
        <end position="179"/>
    </location>
</feature>
<accession>A0ABU3F6Q9</accession>
<dbReference type="InterPro" id="IPR041033">
    <property type="entry name" value="SpaA_PFL_dom_1"/>
</dbReference>
<evidence type="ECO:0000313" key="4">
    <source>
        <dbReference type="EMBL" id="MDT2601861.1"/>
    </source>
</evidence>
<dbReference type="PROSITE" id="PS50234">
    <property type="entry name" value="VWFA"/>
    <property type="match status" value="1"/>
</dbReference>
<dbReference type="InterPro" id="IPR002035">
    <property type="entry name" value="VWF_A"/>
</dbReference>
<feature type="compositionally biased region" description="Low complexity" evidence="1">
    <location>
        <begin position="160"/>
        <end position="179"/>
    </location>
</feature>
<dbReference type="RefSeq" id="WP_311823442.1">
    <property type="nucleotide sequence ID" value="NZ_JARPYF010000015.1"/>
</dbReference>
<dbReference type="SMART" id="SM00327">
    <property type="entry name" value="VWA"/>
    <property type="match status" value="1"/>
</dbReference>
<proteinExistence type="predicted"/>
<keyword evidence="2" id="KW-0472">Membrane</keyword>
<dbReference type="EMBL" id="JARPYI010000014">
    <property type="protein sequence ID" value="MDT2601861.1"/>
    <property type="molecule type" value="Genomic_DNA"/>
</dbReference>
<dbReference type="Gene3D" id="2.60.40.2110">
    <property type="match status" value="1"/>
</dbReference>
<gene>
    <name evidence="4" type="ORF">P7D85_18940</name>
</gene>
<name>A0ABU3F6Q9_9ENTE</name>
<dbReference type="SUPFAM" id="SSF49478">
    <property type="entry name" value="Cna protein B-type domain"/>
    <property type="match status" value="1"/>
</dbReference>
<dbReference type="Pfam" id="PF17802">
    <property type="entry name" value="SpaA"/>
    <property type="match status" value="2"/>
</dbReference>
<dbReference type="SUPFAM" id="SSF53300">
    <property type="entry name" value="vWA-like"/>
    <property type="match status" value="1"/>
</dbReference>
<dbReference type="InterPro" id="IPR049319">
    <property type="entry name" value="GBS104-like_Ig"/>
</dbReference>
<dbReference type="Proteomes" id="UP001252875">
    <property type="component" value="Unassembled WGS sequence"/>
</dbReference>
<dbReference type="CDD" id="cd00198">
    <property type="entry name" value="vWFA"/>
    <property type="match status" value="1"/>
</dbReference>
<dbReference type="Pfam" id="PF21426">
    <property type="entry name" value="GBS104-like_Ig"/>
    <property type="match status" value="1"/>
</dbReference>
<dbReference type="Gene3D" id="2.60.40.10">
    <property type="entry name" value="Immunoglobulins"/>
    <property type="match status" value="2"/>
</dbReference>
<keyword evidence="5" id="KW-1185">Reference proteome</keyword>
<keyword evidence="2" id="KW-0812">Transmembrane</keyword>
<evidence type="ECO:0000313" key="5">
    <source>
        <dbReference type="Proteomes" id="UP001252875"/>
    </source>
</evidence>
<dbReference type="Gene3D" id="3.40.50.410">
    <property type="entry name" value="von Willebrand factor, type A domain"/>
    <property type="match status" value="1"/>
</dbReference>